<dbReference type="Proteomes" id="UP001432062">
    <property type="component" value="Chromosome"/>
</dbReference>
<dbReference type="PANTHER" id="PTHR22981:SF7">
    <property type="entry name" value="3-HYDROXYISOBUTYRATE DEHYDROGENASE, MITOCHONDRIAL"/>
    <property type="match status" value="1"/>
</dbReference>
<dbReference type="PIRSF" id="PIRSF000103">
    <property type="entry name" value="HIBADH"/>
    <property type="match status" value="1"/>
</dbReference>
<evidence type="ECO:0000313" key="6">
    <source>
        <dbReference type="EMBL" id="WUV45560.1"/>
    </source>
</evidence>
<keyword evidence="3" id="KW-0520">NAD</keyword>
<sequence length="269" mass="26927">MSQVIGFVGAGQMGEPMVVRLVRAGYRVVVYARRAPVRERLRACGAEVVDSAAAAAAAADIVIVCVFSDAQLVEIVGGPDGVLAAAGLDTVVVSHTTGAVSTVMDLAATHPDGPVLLDGPVSGSAEDIAAGKLTVLLGGPALAVEAARPVLEAYARTIVVTGGLGSALAVKLVNNALFAANAQLVALAAEVGRRLGIEDNDLLDALAACSGNSYAATSIRRTGGFPKFEQLAAPFLRKDVAACVAATSDLGVDLGLLGTVIAAGPFDLG</sequence>
<dbReference type="EMBL" id="CP109441">
    <property type="protein sequence ID" value="WUV45560.1"/>
    <property type="molecule type" value="Genomic_DNA"/>
</dbReference>
<feature type="domain" description="6-phosphogluconate dehydrogenase NADP-binding" evidence="4">
    <location>
        <begin position="5"/>
        <end position="162"/>
    </location>
</feature>
<evidence type="ECO:0000256" key="1">
    <source>
        <dbReference type="ARBA" id="ARBA00009080"/>
    </source>
</evidence>
<dbReference type="SUPFAM" id="SSF48179">
    <property type="entry name" value="6-phosphogluconate dehydrogenase C-terminal domain-like"/>
    <property type="match status" value="1"/>
</dbReference>
<dbReference type="InterPro" id="IPR029154">
    <property type="entry name" value="HIBADH-like_NADP-bd"/>
</dbReference>
<proteinExistence type="inferred from homology"/>
<evidence type="ECO:0000259" key="5">
    <source>
        <dbReference type="Pfam" id="PF14833"/>
    </source>
</evidence>
<dbReference type="InterPro" id="IPR036291">
    <property type="entry name" value="NAD(P)-bd_dom_sf"/>
</dbReference>
<dbReference type="SUPFAM" id="SSF51735">
    <property type="entry name" value="NAD(P)-binding Rossmann-fold domains"/>
    <property type="match status" value="1"/>
</dbReference>
<dbReference type="RefSeq" id="WP_327098769.1">
    <property type="nucleotide sequence ID" value="NZ_CP109149.1"/>
</dbReference>
<keyword evidence="2" id="KW-0560">Oxidoreductase</keyword>
<reference evidence="6" key="1">
    <citation type="submission" date="2022-10" db="EMBL/GenBank/DDBJ databases">
        <title>The complete genomes of actinobacterial strains from the NBC collection.</title>
        <authorList>
            <person name="Joergensen T.S."/>
            <person name="Alvarez Arevalo M."/>
            <person name="Sterndorff E.B."/>
            <person name="Faurdal D."/>
            <person name="Vuksanovic O."/>
            <person name="Mourched A.-S."/>
            <person name="Charusanti P."/>
            <person name="Shaw S."/>
            <person name="Blin K."/>
            <person name="Weber T."/>
        </authorList>
    </citation>
    <scope>NUCLEOTIDE SEQUENCE</scope>
    <source>
        <strain evidence="6">NBC_01482</strain>
    </source>
</reference>
<accession>A0ABZ1YUE2</accession>
<evidence type="ECO:0000256" key="2">
    <source>
        <dbReference type="ARBA" id="ARBA00023002"/>
    </source>
</evidence>
<protein>
    <submittedName>
        <fullName evidence="6">NAD(P)-dependent oxidoreductase</fullName>
    </submittedName>
</protein>
<dbReference type="InterPro" id="IPR013328">
    <property type="entry name" value="6PGD_dom2"/>
</dbReference>
<dbReference type="Gene3D" id="3.40.50.720">
    <property type="entry name" value="NAD(P)-binding Rossmann-like Domain"/>
    <property type="match status" value="1"/>
</dbReference>
<dbReference type="Pfam" id="PF03446">
    <property type="entry name" value="NAD_binding_2"/>
    <property type="match status" value="1"/>
</dbReference>
<keyword evidence="7" id="KW-1185">Reference proteome</keyword>
<evidence type="ECO:0000256" key="3">
    <source>
        <dbReference type="ARBA" id="ARBA00023027"/>
    </source>
</evidence>
<dbReference type="Gene3D" id="1.10.1040.10">
    <property type="entry name" value="N-(1-d-carboxylethyl)-l-norvaline Dehydrogenase, domain 2"/>
    <property type="match status" value="1"/>
</dbReference>
<evidence type="ECO:0000313" key="7">
    <source>
        <dbReference type="Proteomes" id="UP001432062"/>
    </source>
</evidence>
<dbReference type="InterPro" id="IPR006115">
    <property type="entry name" value="6PGDH_NADP-bd"/>
</dbReference>
<dbReference type="PANTHER" id="PTHR22981">
    <property type="entry name" value="3-HYDROXYISOBUTYRATE DEHYDROGENASE-RELATED"/>
    <property type="match status" value="1"/>
</dbReference>
<feature type="domain" description="3-hydroxyisobutyrate dehydrogenase-like NAD-binding" evidence="5">
    <location>
        <begin position="165"/>
        <end position="259"/>
    </location>
</feature>
<evidence type="ECO:0000259" key="4">
    <source>
        <dbReference type="Pfam" id="PF03446"/>
    </source>
</evidence>
<gene>
    <name evidence="6" type="ORF">OG563_41750</name>
</gene>
<dbReference type="InterPro" id="IPR015815">
    <property type="entry name" value="HIBADH-related"/>
</dbReference>
<name>A0ABZ1YUE2_9NOCA</name>
<dbReference type="InterPro" id="IPR008927">
    <property type="entry name" value="6-PGluconate_DH-like_C_sf"/>
</dbReference>
<organism evidence="6 7">
    <name type="scientific">Nocardia vinacea</name>
    <dbReference type="NCBI Taxonomy" id="96468"/>
    <lineage>
        <taxon>Bacteria</taxon>
        <taxon>Bacillati</taxon>
        <taxon>Actinomycetota</taxon>
        <taxon>Actinomycetes</taxon>
        <taxon>Mycobacteriales</taxon>
        <taxon>Nocardiaceae</taxon>
        <taxon>Nocardia</taxon>
    </lineage>
</organism>
<comment type="similarity">
    <text evidence="1">Belongs to the HIBADH-related family.</text>
</comment>
<dbReference type="Pfam" id="PF14833">
    <property type="entry name" value="NAD_binding_11"/>
    <property type="match status" value="1"/>
</dbReference>